<dbReference type="GO" id="GO:0005829">
    <property type="term" value="C:cytosol"/>
    <property type="evidence" value="ECO:0007669"/>
    <property type="project" value="TreeGrafter"/>
</dbReference>
<evidence type="ECO:0000256" key="4">
    <source>
        <dbReference type="ARBA" id="ARBA00023163"/>
    </source>
</evidence>
<gene>
    <name evidence="6" type="ORF">SAMN05216271_0009</name>
</gene>
<evidence type="ECO:0000256" key="3">
    <source>
        <dbReference type="ARBA" id="ARBA00023125"/>
    </source>
</evidence>
<dbReference type="SUPFAM" id="SSF46785">
    <property type="entry name" value="Winged helix' DNA-binding domain"/>
    <property type="match status" value="1"/>
</dbReference>
<dbReference type="RefSeq" id="WP_231701979.1">
    <property type="nucleotide sequence ID" value="NZ_LT629763.1"/>
</dbReference>
<dbReference type="SUPFAM" id="SSF53850">
    <property type="entry name" value="Periplasmic binding protein-like II"/>
    <property type="match status" value="1"/>
</dbReference>
<name>A0A1H1L215_9GAMM</name>
<evidence type="ECO:0000256" key="2">
    <source>
        <dbReference type="ARBA" id="ARBA00023015"/>
    </source>
</evidence>
<reference evidence="7" key="1">
    <citation type="submission" date="2016-10" db="EMBL/GenBank/DDBJ databases">
        <authorList>
            <person name="Varghese N."/>
            <person name="Submissions S."/>
        </authorList>
    </citation>
    <scope>NUCLEOTIDE SEQUENCE [LARGE SCALE GENOMIC DNA]</scope>
    <source>
        <strain evidence="7">JCM 14963</strain>
    </source>
</reference>
<feature type="domain" description="HTH lysR-type" evidence="5">
    <location>
        <begin position="7"/>
        <end position="64"/>
    </location>
</feature>
<dbReference type="Gene3D" id="3.40.190.290">
    <property type="match status" value="1"/>
</dbReference>
<dbReference type="Pfam" id="PF00126">
    <property type="entry name" value="HTH_1"/>
    <property type="match status" value="1"/>
</dbReference>
<dbReference type="CDD" id="cd05466">
    <property type="entry name" value="PBP2_LTTR_substrate"/>
    <property type="match status" value="1"/>
</dbReference>
<proteinExistence type="inferred from homology"/>
<keyword evidence="4" id="KW-0804">Transcription</keyword>
<sequence>MSEQHPMDLKSLRHFAALVEHQGFIRAGEAIGLSQPALSRSIQTLEHRLGCALIVRGGKGVELTPQGQLVLAHAKRLLAGSTALKNALRQFNDLEDGELLIGAGPFPAADLLPRVLGAFNRRYPGVRVRLDIQHWDALRRQLLGEELELFVADIRELEGDPLLQVQPLQQEPSLLFCRPGHPLCSEAVLTRERLAAYPLASFRLPGSIEQILRRTLPRAEPMISLECDNLDVLKRLVMQCDALSIASRSTLASELAAGQLVLLDWPALMPGTSFGLVTRLHRPLSPAATAFIEILQAAASGADEQGVR</sequence>
<dbReference type="PANTHER" id="PTHR30419">
    <property type="entry name" value="HTH-TYPE TRANSCRIPTIONAL REGULATOR YBHD"/>
    <property type="match status" value="1"/>
</dbReference>
<evidence type="ECO:0000259" key="5">
    <source>
        <dbReference type="PROSITE" id="PS50931"/>
    </source>
</evidence>
<evidence type="ECO:0000313" key="6">
    <source>
        <dbReference type="EMBL" id="SDR68340.1"/>
    </source>
</evidence>
<evidence type="ECO:0000313" key="7">
    <source>
        <dbReference type="Proteomes" id="UP000243413"/>
    </source>
</evidence>
<dbReference type="Gene3D" id="1.10.10.10">
    <property type="entry name" value="Winged helix-like DNA-binding domain superfamily/Winged helix DNA-binding domain"/>
    <property type="match status" value="1"/>
</dbReference>
<accession>A0A1H1L215</accession>
<evidence type="ECO:0000256" key="1">
    <source>
        <dbReference type="ARBA" id="ARBA00009437"/>
    </source>
</evidence>
<comment type="similarity">
    <text evidence="1">Belongs to the LysR transcriptional regulatory family.</text>
</comment>
<dbReference type="InterPro" id="IPR005119">
    <property type="entry name" value="LysR_subst-bd"/>
</dbReference>
<keyword evidence="3 6" id="KW-0238">DNA-binding</keyword>
<dbReference type="FunFam" id="1.10.10.10:FF:000001">
    <property type="entry name" value="LysR family transcriptional regulator"/>
    <property type="match status" value="1"/>
</dbReference>
<dbReference type="GO" id="GO:0003677">
    <property type="term" value="F:DNA binding"/>
    <property type="evidence" value="ECO:0007669"/>
    <property type="project" value="UniProtKB-KW"/>
</dbReference>
<dbReference type="PANTHER" id="PTHR30419:SF30">
    <property type="entry name" value="LYSR FAMILY TRANSCRIPTIONAL REGULATOR"/>
    <property type="match status" value="1"/>
</dbReference>
<dbReference type="Pfam" id="PF03466">
    <property type="entry name" value="LysR_substrate"/>
    <property type="match status" value="1"/>
</dbReference>
<dbReference type="PRINTS" id="PR00039">
    <property type="entry name" value="HTHLYSR"/>
</dbReference>
<dbReference type="InterPro" id="IPR050950">
    <property type="entry name" value="HTH-type_LysR_regulators"/>
</dbReference>
<organism evidence="6 7">
    <name type="scientific">Halopseudomonas sabulinigri</name>
    <dbReference type="NCBI Taxonomy" id="472181"/>
    <lineage>
        <taxon>Bacteria</taxon>
        <taxon>Pseudomonadati</taxon>
        <taxon>Pseudomonadota</taxon>
        <taxon>Gammaproteobacteria</taxon>
        <taxon>Pseudomonadales</taxon>
        <taxon>Pseudomonadaceae</taxon>
        <taxon>Halopseudomonas</taxon>
    </lineage>
</organism>
<dbReference type="InterPro" id="IPR036390">
    <property type="entry name" value="WH_DNA-bd_sf"/>
</dbReference>
<dbReference type="GO" id="GO:0003700">
    <property type="term" value="F:DNA-binding transcription factor activity"/>
    <property type="evidence" value="ECO:0007669"/>
    <property type="project" value="InterPro"/>
</dbReference>
<dbReference type="PROSITE" id="PS50931">
    <property type="entry name" value="HTH_LYSR"/>
    <property type="match status" value="1"/>
</dbReference>
<dbReference type="InterPro" id="IPR036388">
    <property type="entry name" value="WH-like_DNA-bd_sf"/>
</dbReference>
<dbReference type="InterPro" id="IPR000847">
    <property type="entry name" value="LysR_HTH_N"/>
</dbReference>
<dbReference type="EMBL" id="LT629763">
    <property type="protein sequence ID" value="SDR68340.1"/>
    <property type="molecule type" value="Genomic_DNA"/>
</dbReference>
<dbReference type="STRING" id="472181.SAMN05216271_0009"/>
<protein>
    <submittedName>
        <fullName evidence="6">DNA-binding transcriptional regulator, LysR family</fullName>
    </submittedName>
</protein>
<dbReference type="Proteomes" id="UP000243413">
    <property type="component" value="Chromosome I"/>
</dbReference>
<keyword evidence="2" id="KW-0805">Transcription regulation</keyword>
<dbReference type="AlphaFoldDB" id="A0A1H1L215"/>